<dbReference type="InterPro" id="IPR036909">
    <property type="entry name" value="Cyt_c-like_dom_sf"/>
</dbReference>
<evidence type="ECO:0000259" key="4">
    <source>
        <dbReference type="PROSITE" id="PS51007"/>
    </source>
</evidence>
<reference evidence="5" key="1">
    <citation type="submission" date="2018-05" db="EMBL/GenBank/DDBJ databases">
        <authorList>
            <person name="Lanie J.A."/>
            <person name="Ng W.-L."/>
            <person name="Kazmierczak K.M."/>
            <person name="Andrzejewski T.M."/>
            <person name="Davidsen T.M."/>
            <person name="Wayne K.J."/>
            <person name="Tettelin H."/>
            <person name="Glass J.I."/>
            <person name="Rusch D."/>
            <person name="Podicherti R."/>
            <person name="Tsui H.-C.T."/>
            <person name="Winkler M.E."/>
        </authorList>
    </citation>
    <scope>NUCLEOTIDE SEQUENCE</scope>
</reference>
<evidence type="ECO:0000256" key="2">
    <source>
        <dbReference type="ARBA" id="ARBA00022723"/>
    </source>
</evidence>
<dbReference type="GO" id="GO:0009055">
    <property type="term" value="F:electron transfer activity"/>
    <property type="evidence" value="ECO:0007669"/>
    <property type="project" value="InterPro"/>
</dbReference>
<gene>
    <name evidence="5" type="ORF">METZ01_LOCUS263619</name>
</gene>
<dbReference type="PROSITE" id="PS51007">
    <property type="entry name" value="CYTC"/>
    <property type="match status" value="2"/>
</dbReference>
<feature type="domain" description="Cytochrome c" evidence="4">
    <location>
        <begin position="221"/>
        <end position="283"/>
    </location>
</feature>
<protein>
    <recommendedName>
        <fullName evidence="4">Cytochrome c domain-containing protein</fullName>
    </recommendedName>
</protein>
<dbReference type="GO" id="GO:0046872">
    <property type="term" value="F:metal ion binding"/>
    <property type="evidence" value="ECO:0007669"/>
    <property type="project" value="UniProtKB-KW"/>
</dbReference>
<dbReference type="GO" id="GO:0020037">
    <property type="term" value="F:heme binding"/>
    <property type="evidence" value="ECO:0007669"/>
    <property type="project" value="InterPro"/>
</dbReference>
<feature type="non-terminal residue" evidence="5">
    <location>
        <position position="283"/>
    </location>
</feature>
<evidence type="ECO:0000313" key="5">
    <source>
        <dbReference type="EMBL" id="SVC10765.1"/>
    </source>
</evidence>
<keyword evidence="3" id="KW-0408">Iron</keyword>
<dbReference type="Gene3D" id="1.10.760.10">
    <property type="entry name" value="Cytochrome c-like domain"/>
    <property type="match status" value="3"/>
</dbReference>
<evidence type="ECO:0000256" key="3">
    <source>
        <dbReference type="ARBA" id="ARBA00023004"/>
    </source>
</evidence>
<sequence length="283" mass="31870">MSWIKNIFFFQLLCWMTAISAQTSIADSLLTSLACGNCHLGVRQNPDIRKMAPDLSHAGLRYRPAYIYTFLQSPKRVRDNIGAARMPGFHFDEKEALAVTLFLMEQKKSVNLAVLPKGSVSNVKLEAERLIEGELECTRCHGLNGKGQNSSTDLTDVGMRLNRDWLKQYLVAPRLFDGDDTAMPSYFYQVNATTGDFKPVTPDASLRIDAVVDYFMTLTSGEAKDGEKKFSTIRRQYPEVTAETGRTIVQSQNCQACHTIDGLEPWFERNGPDLSIESQRVRR</sequence>
<dbReference type="AlphaFoldDB" id="A0A382JGH4"/>
<organism evidence="5">
    <name type="scientific">marine metagenome</name>
    <dbReference type="NCBI Taxonomy" id="408172"/>
    <lineage>
        <taxon>unclassified sequences</taxon>
        <taxon>metagenomes</taxon>
        <taxon>ecological metagenomes</taxon>
    </lineage>
</organism>
<evidence type="ECO:0000256" key="1">
    <source>
        <dbReference type="ARBA" id="ARBA00022617"/>
    </source>
</evidence>
<keyword evidence="2" id="KW-0479">Metal-binding</keyword>
<accession>A0A382JGH4</accession>
<proteinExistence type="predicted"/>
<name>A0A382JGH4_9ZZZZ</name>
<feature type="domain" description="Cytochrome c" evidence="4">
    <location>
        <begin position="21"/>
        <end position="107"/>
    </location>
</feature>
<dbReference type="SUPFAM" id="SSF46626">
    <property type="entry name" value="Cytochrome c"/>
    <property type="match status" value="2"/>
</dbReference>
<dbReference type="EMBL" id="UINC01073987">
    <property type="protein sequence ID" value="SVC10765.1"/>
    <property type="molecule type" value="Genomic_DNA"/>
</dbReference>
<dbReference type="InterPro" id="IPR009056">
    <property type="entry name" value="Cyt_c-like_dom"/>
</dbReference>
<keyword evidence="1" id="KW-0349">Heme</keyword>